<dbReference type="InterPro" id="IPR027434">
    <property type="entry name" value="Homing_endonucl"/>
</dbReference>
<gene>
    <name evidence="2" type="ORF">MM415A02562_0007</name>
    <name evidence="1" type="ORF">MM415B01538_0011</name>
</gene>
<evidence type="ECO:0008006" key="3">
    <source>
        <dbReference type="Google" id="ProtNLM"/>
    </source>
</evidence>
<dbReference type="Gene3D" id="3.10.28.10">
    <property type="entry name" value="Homing endonucleases"/>
    <property type="match status" value="1"/>
</dbReference>
<protein>
    <recommendedName>
        <fullName evidence="3">Homing endonuclease</fullName>
    </recommendedName>
</protein>
<dbReference type="AlphaFoldDB" id="A0A6M3JSM7"/>
<accession>A0A6M3JSM7</accession>
<evidence type="ECO:0000313" key="2">
    <source>
        <dbReference type="EMBL" id="QJA72920.1"/>
    </source>
</evidence>
<evidence type="ECO:0000313" key="1">
    <source>
        <dbReference type="EMBL" id="QJA57904.1"/>
    </source>
</evidence>
<sequence>MNDKDIGWLAGVLDGEGCIHASRPWKKENDRKSNGRHHFDIRVIITQNPNLLLEKVGRLLREIDISYKYRDSYDRHPAEINITKKVEIKKLLLLILSELSCKKRSAEVVLEYIAKWPDSETHWGKVGAPESQVKDYIKVYNILKKQKQNKSLESVETTRYTSQVDEDIVRYSE</sequence>
<proteinExistence type="predicted"/>
<dbReference type="SUPFAM" id="SSF55608">
    <property type="entry name" value="Homing endonucleases"/>
    <property type="match status" value="1"/>
</dbReference>
<dbReference type="EMBL" id="MT141988">
    <property type="protein sequence ID" value="QJA72920.1"/>
    <property type="molecule type" value="Genomic_DNA"/>
</dbReference>
<dbReference type="EMBL" id="MT141298">
    <property type="protein sequence ID" value="QJA57904.1"/>
    <property type="molecule type" value="Genomic_DNA"/>
</dbReference>
<organism evidence="2">
    <name type="scientific">viral metagenome</name>
    <dbReference type="NCBI Taxonomy" id="1070528"/>
    <lineage>
        <taxon>unclassified sequences</taxon>
        <taxon>metagenomes</taxon>
        <taxon>organismal metagenomes</taxon>
    </lineage>
</organism>
<reference evidence="2" key="1">
    <citation type="submission" date="2020-03" db="EMBL/GenBank/DDBJ databases">
        <title>The deep terrestrial virosphere.</title>
        <authorList>
            <person name="Holmfeldt K."/>
            <person name="Nilsson E."/>
            <person name="Simone D."/>
            <person name="Lopez-Fernandez M."/>
            <person name="Wu X."/>
            <person name="de Brujin I."/>
            <person name="Lundin D."/>
            <person name="Andersson A."/>
            <person name="Bertilsson S."/>
            <person name="Dopson M."/>
        </authorList>
    </citation>
    <scope>NUCLEOTIDE SEQUENCE</scope>
    <source>
        <strain evidence="2">MM415A02562</strain>
        <strain evidence="1">MM415B01538</strain>
    </source>
</reference>
<name>A0A6M3JSM7_9ZZZZ</name>